<evidence type="ECO:0000259" key="6">
    <source>
        <dbReference type="Pfam" id="PF02852"/>
    </source>
</evidence>
<dbReference type="InterPro" id="IPR050151">
    <property type="entry name" value="Class-I_Pyr_Nuc-Dis_Oxidored"/>
</dbReference>
<dbReference type="PANTHER" id="PTHR22912:SF160">
    <property type="entry name" value="DIHYDROLIPOYL DEHYDROGENASE"/>
    <property type="match status" value="1"/>
</dbReference>
<dbReference type="RefSeq" id="WP_028148929.1">
    <property type="nucleotide sequence ID" value="NZ_AP021854.1"/>
</dbReference>
<evidence type="ECO:0000256" key="3">
    <source>
        <dbReference type="ARBA" id="ARBA00022630"/>
    </source>
</evidence>
<dbReference type="InterPro" id="IPR004099">
    <property type="entry name" value="Pyr_nucl-diS_OxRdtase_dimer"/>
</dbReference>
<evidence type="ECO:0000313" key="8">
    <source>
        <dbReference type="EMBL" id="MEY9454563.1"/>
    </source>
</evidence>
<comment type="similarity">
    <text evidence="2">Belongs to the class-I pyridine nucleotide-disulfide oxidoreductase family.</text>
</comment>
<proteinExistence type="inferred from homology"/>
<dbReference type="PANTHER" id="PTHR22912">
    <property type="entry name" value="DISULFIDE OXIDOREDUCTASE"/>
    <property type="match status" value="1"/>
</dbReference>
<dbReference type="InterPro" id="IPR023753">
    <property type="entry name" value="FAD/NAD-binding_dom"/>
</dbReference>
<comment type="cofactor">
    <cofactor evidence="1">
        <name>FAD</name>
        <dbReference type="ChEBI" id="CHEBI:57692"/>
    </cofactor>
</comment>
<comment type="caution">
    <text evidence="8">The sequence shown here is derived from an EMBL/GenBank/DDBJ whole genome shotgun (WGS) entry which is preliminary data.</text>
</comment>
<accession>A0ABV4FUM9</accession>
<dbReference type="Proteomes" id="UP001565369">
    <property type="component" value="Unassembled WGS sequence"/>
</dbReference>
<dbReference type="EMBL" id="JBGBZJ010000003">
    <property type="protein sequence ID" value="MEY9454563.1"/>
    <property type="molecule type" value="Genomic_DNA"/>
</dbReference>
<protein>
    <submittedName>
        <fullName evidence="8">Pyruvate/2-oxoglutarate dehydrogenase complex dihydrolipoamide dehydrogenase (E3) component</fullName>
    </submittedName>
</protein>
<organism evidence="8 9">
    <name type="scientific">Bradyrhizobium ottawaense</name>
    <dbReference type="NCBI Taxonomy" id="931866"/>
    <lineage>
        <taxon>Bacteria</taxon>
        <taxon>Pseudomonadati</taxon>
        <taxon>Pseudomonadota</taxon>
        <taxon>Alphaproteobacteria</taxon>
        <taxon>Hyphomicrobiales</taxon>
        <taxon>Nitrobacteraceae</taxon>
        <taxon>Bradyrhizobium</taxon>
    </lineage>
</organism>
<keyword evidence="3" id="KW-0285">Flavoprotein</keyword>
<dbReference type="Gene3D" id="3.50.50.60">
    <property type="entry name" value="FAD/NAD(P)-binding domain"/>
    <property type="match status" value="1"/>
</dbReference>
<dbReference type="SUPFAM" id="SSF51905">
    <property type="entry name" value="FAD/NAD(P)-binding domain"/>
    <property type="match status" value="1"/>
</dbReference>
<dbReference type="Gene3D" id="3.30.390.30">
    <property type="match status" value="1"/>
</dbReference>
<keyword evidence="4" id="KW-0274">FAD</keyword>
<reference evidence="8 9" key="1">
    <citation type="submission" date="2024-07" db="EMBL/GenBank/DDBJ databases">
        <title>Genomic Encyclopedia of Type Strains, Phase V (KMG-V): Genome sequencing to study the core and pangenomes of soil and plant-associated prokaryotes.</title>
        <authorList>
            <person name="Whitman W."/>
        </authorList>
    </citation>
    <scope>NUCLEOTIDE SEQUENCE [LARGE SCALE GENOMIC DNA]</scope>
    <source>
        <strain evidence="8 9">USDA 152</strain>
    </source>
</reference>
<keyword evidence="9" id="KW-1185">Reference proteome</keyword>
<dbReference type="SUPFAM" id="SSF55424">
    <property type="entry name" value="FAD/NAD-linked reductases, dimerisation (C-terminal) domain"/>
    <property type="match status" value="1"/>
</dbReference>
<feature type="domain" description="FAD/NAD(P)-binding" evidence="7">
    <location>
        <begin position="1"/>
        <end position="28"/>
    </location>
</feature>
<dbReference type="Pfam" id="PF02852">
    <property type="entry name" value="Pyr_redox_dim"/>
    <property type="match status" value="1"/>
</dbReference>
<evidence type="ECO:0000256" key="1">
    <source>
        <dbReference type="ARBA" id="ARBA00001974"/>
    </source>
</evidence>
<evidence type="ECO:0000256" key="2">
    <source>
        <dbReference type="ARBA" id="ARBA00007532"/>
    </source>
</evidence>
<dbReference type="PRINTS" id="PR00411">
    <property type="entry name" value="PNDRDTASEI"/>
</dbReference>
<evidence type="ECO:0000313" key="9">
    <source>
        <dbReference type="Proteomes" id="UP001565369"/>
    </source>
</evidence>
<sequence>MRTNLPHIFAIGDVAGNPMLAHKAVHEGHVAAEAAAGLKSLFDAKIVPNVGYTDPEVAWVGIMEQEAASSGRHVRSAKFPWAASGRAIASGASYGMTKLIIDQETHRIIGGVIVGPHAGDMIGEICPAIEMGADAIDLSKTIHPHPTFGETIGLAGEVYEGVCTDVLPGPKRSTKRASH</sequence>
<dbReference type="InterPro" id="IPR016156">
    <property type="entry name" value="FAD/NAD-linked_Rdtase_dimer_sf"/>
</dbReference>
<name>A0ABV4FUM9_9BRAD</name>
<evidence type="ECO:0000256" key="4">
    <source>
        <dbReference type="ARBA" id="ARBA00022827"/>
    </source>
</evidence>
<feature type="domain" description="Pyridine nucleotide-disulphide oxidoreductase dimerisation" evidence="6">
    <location>
        <begin position="47"/>
        <end position="153"/>
    </location>
</feature>
<dbReference type="Pfam" id="PF07992">
    <property type="entry name" value="Pyr_redox_2"/>
    <property type="match status" value="1"/>
</dbReference>
<dbReference type="InterPro" id="IPR036188">
    <property type="entry name" value="FAD/NAD-bd_sf"/>
</dbReference>
<gene>
    <name evidence="8" type="ORF">ABIG07_003511</name>
</gene>
<dbReference type="GeneID" id="92970342"/>
<keyword evidence="8" id="KW-0670">Pyruvate</keyword>
<keyword evidence="5" id="KW-0520">NAD</keyword>
<evidence type="ECO:0000256" key="5">
    <source>
        <dbReference type="ARBA" id="ARBA00023027"/>
    </source>
</evidence>
<evidence type="ECO:0000259" key="7">
    <source>
        <dbReference type="Pfam" id="PF07992"/>
    </source>
</evidence>